<dbReference type="EMBL" id="JAAWWB010002290">
    <property type="protein sequence ID" value="KAG6735305.1"/>
    <property type="molecule type" value="Genomic_DNA"/>
</dbReference>
<evidence type="ECO:0000313" key="3">
    <source>
        <dbReference type="Proteomes" id="UP000886885"/>
    </source>
</evidence>
<accession>A0A8X8BZS5</accession>
<dbReference type="Proteomes" id="UP000886885">
    <property type="component" value="Unassembled WGS sequence"/>
</dbReference>
<organism evidence="2 3">
    <name type="scientific">Populus tomentosa</name>
    <name type="common">Chinese white poplar</name>
    <dbReference type="NCBI Taxonomy" id="118781"/>
    <lineage>
        <taxon>Eukaryota</taxon>
        <taxon>Viridiplantae</taxon>
        <taxon>Streptophyta</taxon>
        <taxon>Embryophyta</taxon>
        <taxon>Tracheophyta</taxon>
        <taxon>Spermatophyta</taxon>
        <taxon>Magnoliopsida</taxon>
        <taxon>eudicotyledons</taxon>
        <taxon>Gunneridae</taxon>
        <taxon>Pentapetalae</taxon>
        <taxon>rosids</taxon>
        <taxon>fabids</taxon>
        <taxon>Malpighiales</taxon>
        <taxon>Salicaceae</taxon>
        <taxon>Saliceae</taxon>
        <taxon>Populus</taxon>
    </lineage>
</organism>
<evidence type="ECO:0000256" key="1">
    <source>
        <dbReference type="SAM" id="MobiDB-lite"/>
    </source>
</evidence>
<keyword evidence="3" id="KW-1185">Reference proteome</keyword>
<feature type="compositionally biased region" description="Basic and acidic residues" evidence="1">
    <location>
        <begin position="96"/>
        <end position="108"/>
    </location>
</feature>
<feature type="region of interest" description="Disordered" evidence="1">
    <location>
        <begin position="88"/>
        <end position="108"/>
    </location>
</feature>
<dbReference type="SUPFAM" id="SSF53335">
    <property type="entry name" value="S-adenosyl-L-methionine-dependent methyltransferases"/>
    <property type="match status" value="1"/>
</dbReference>
<proteinExistence type="predicted"/>
<protein>
    <submittedName>
        <fullName evidence="2">Uncharacterized protein</fullName>
    </submittedName>
</protein>
<dbReference type="PANTHER" id="PTHR31009">
    <property type="entry name" value="S-ADENOSYL-L-METHIONINE:CARBOXYL METHYLTRANSFERASE FAMILY PROTEIN"/>
    <property type="match status" value="1"/>
</dbReference>
<dbReference type="GO" id="GO:0008168">
    <property type="term" value="F:methyltransferase activity"/>
    <property type="evidence" value="ECO:0007669"/>
    <property type="project" value="InterPro"/>
</dbReference>
<sequence>MEVEKDPVRDLQLHQVLHVNGGDGDNSYFINSLLQTWGALQDQTLSCQYGRSIDETCRQLNRKPPILQVFLNDLPRNDSQLHLQGNLESTGAENSTEQREHLPGKDKPSWCPQSILESGLIEESMLDSFNIPFYGALAEEVRDVIQAEGSFTI</sequence>
<dbReference type="Pfam" id="PF03492">
    <property type="entry name" value="Methyltransf_7"/>
    <property type="match status" value="1"/>
</dbReference>
<dbReference type="InterPro" id="IPR029063">
    <property type="entry name" value="SAM-dependent_MTases_sf"/>
</dbReference>
<dbReference type="InterPro" id="IPR005299">
    <property type="entry name" value="MeTrfase_7"/>
</dbReference>
<name>A0A8X8BZS5_POPTO</name>
<reference evidence="2" key="1">
    <citation type="journal article" date="2020" name="bioRxiv">
        <title>Hybrid origin of Populus tomentosa Carr. identified through genome sequencing and phylogenomic analysis.</title>
        <authorList>
            <person name="An X."/>
            <person name="Gao K."/>
            <person name="Chen Z."/>
            <person name="Li J."/>
            <person name="Yang X."/>
            <person name="Yang X."/>
            <person name="Zhou J."/>
            <person name="Guo T."/>
            <person name="Zhao T."/>
            <person name="Huang S."/>
            <person name="Miao D."/>
            <person name="Khan W.U."/>
            <person name="Rao P."/>
            <person name="Ye M."/>
            <person name="Lei B."/>
            <person name="Liao W."/>
            <person name="Wang J."/>
            <person name="Ji L."/>
            <person name="Li Y."/>
            <person name="Guo B."/>
            <person name="Mustafa N.S."/>
            <person name="Li S."/>
            <person name="Yun Q."/>
            <person name="Keller S.R."/>
            <person name="Mao J."/>
            <person name="Zhang R."/>
            <person name="Strauss S.H."/>
        </authorList>
    </citation>
    <scope>NUCLEOTIDE SEQUENCE</scope>
    <source>
        <strain evidence="2">GM15</strain>
        <tissue evidence="2">Leaf</tissue>
    </source>
</reference>
<gene>
    <name evidence="2" type="ORF">POTOM_062134</name>
</gene>
<dbReference type="Gene3D" id="3.40.50.150">
    <property type="entry name" value="Vaccinia Virus protein VP39"/>
    <property type="match status" value="1"/>
</dbReference>
<comment type="caution">
    <text evidence="2">The sequence shown here is derived from an EMBL/GenBank/DDBJ whole genome shotgun (WGS) entry which is preliminary data.</text>
</comment>
<dbReference type="OrthoDB" id="1523883at2759"/>
<evidence type="ECO:0000313" key="2">
    <source>
        <dbReference type="EMBL" id="KAG6735305.1"/>
    </source>
</evidence>
<dbReference type="AlphaFoldDB" id="A0A8X8BZS5"/>